<evidence type="ECO:0000256" key="1">
    <source>
        <dbReference type="SAM" id="MobiDB-lite"/>
    </source>
</evidence>
<reference evidence="2" key="1">
    <citation type="journal article" date="2020" name="Stud. Mycol.">
        <title>101 Dothideomycetes genomes: a test case for predicting lifestyles and emergence of pathogens.</title>
        <authorList>
            <person name="Haridas S."/>
            <person name="Albert R."/>
            <person name="Binder M."/>
            <person name="Bloem J."/>
            <person name="Labutti K."/>
            <person name="Salamov A."/>
            <person name="Andreopoulos B."/>
            <person name="Baker S."/>
            <person name="Barry K."/>
            <person name="Bills G."/>
            <person name="Bluhm B."/>
            <person name="Cannon C."/>
            <person name="Castanera R."/>
            <person name="Culley D."/>
            <person name="Daum C."/>
            <person name="Ezra D."/>
            <person name="Gonzalez J."/>
            <person name="Henrissat B."/>
            <person name="Kuo A."/>
            <person name="Liang C."/>
            <person name="Lipzen A."/>
            <person name="Lutzoni F."/>
            <person name="Magnuson J."/>
            <person name="Mondo S."/>
            <person name="Nolan M."/>
            <person name="Ohm R."/>
            <person name="Pangilinan J."/>
            <person name="Park H.-J."/>
            <person name="Ramirez L."/>
            <person name="Alfaro M."/>
            <person name="Sun H."/>
            <person name="Tritt A."/>
            <person name="Yoshinaga Y."/>
            <person name="Zwiers L.-H."/>
            <person name="Turgeon B."/>
            <person name="Goodwin S."/>
            <person name="Spatafora J."/>
            <person name="Crous P."/>
            <person name="Grigoriev I."/>
        </authorList>
    </citation>
    <scope>NUCLEOTIDE SEQUENCE</scope>
    <source>
        <strain evidence="2">CBS 109.77</strain>
    </source>
</reference>
<dbReference type="EMBL" id="MU001760">
    <property type="protein sequence ID" value="KAF2799650.1"/>
    <property type="molecule type" value="Genomic_DNA"/>
</dbReference>
<proteinExistence type="predicted"/>
<organism evidence="2 3">
    <name type="scientific">Melanomma pulvis-pyrius CBS 109.77</name>
    <dbReference type="NCBI Taxonomy" id="1314802"/>
    <lineage>
        <taxon>Eukaryota</taxon>
        <taxon>Fungi</taxon>
        <taxon>Dikarya</taxon>
        <taxon>Ascomycota</taxon>
        <taxon>Pezizomycotina</taxon>
        <taxon>Dothideomycetes</taxon>
        <taxon>Pleosporomycetidae</taxon>
        <taxon>Pleosporales</taxon>
        <taxon>Melanommataceae</taxon>
        <taxon>Melanomma</taxon>
    </lineage>
</organism>
<sequence length="495" mass="55076">MDYGEEDMDYDELVQDPEADIAHNEYLDGIRVSVAGRVRFQKIYVRALNGKKSTTTFNPEDDAPPRDRTLSILPTTEEKEGRPNTTQFLVVGLVLASDPFKYSTKFSGKSRNKEKERARKSRGVLSVEANVLRAMVPVTEDISRASIKYYVACHPVMNLCSMRVITRDAIFFFSEIWTGISTKVDIKQRRTAIGSACKRHAATIKPPPERVRIAIIKSTDLTASNTLAVTREANAANVLLMQYSLWELTKDPKALEALEKTAKNILPDLANRPSSEGTLAFYNFESALEKADAKNLIKDVKVSYPNICSLDADLIVKLHAAIRKVDIGHDLPYQSLTLFLELAHDRSTARWEVERLELVVLKILHDIKIVNKIPFVYPVSTVSEEQDKSQALVPFITSVRQALCEIKDFLSAQATALRDQHGGVQRHLSIEDLMVKIGNCVDKTALMALEEQVFAIHAEQLATGNSQGAGYISELVGFIDAALGRKQGSVAVSKE</sequence>
<gene>
    <name evidence="2" type="ORF">K505DRAFT_230468</name>
</gene>
<evidence type="ECO:0000313" key="2">
    <source>
        <dbReference type="EMBL" id="KAF2799650.1"/>
    </source>
</evidence>
<dbReference type="Proteomes" id="UP000799757">
    <property type="component" value="Unassembled WGS sequence"/>
</dbReference>
<dbReference type="AlphaFoldDB" id="A0A6A6XT65"/>
<protein>
    <submittedName>
        <fullName evidence="2">Uncharacterized protein</fullName>
    </submittedName>
</protein>
<dbReference type="OrthoDB" id="3791994at2759"/>
<name>A0A6A6XT65_9PLEO</name>
<accession>A0A6A6XT65</accession>
<feature type="region of interest" description="Disordered" evidence="1">
    <location>
        <begin position="53"/>
        <end position="82"/>
    </location>
</feature>
<evidence type="ECO:0000313" key="3">
    <source>
        <dbReference type="Proteomes" id="UP000799757"/>
    </source>
</evidence>
<keyword evidence="3" id="KW-1185">Reference proteome</keyword>